<dbReference type="PANTHER" id="PTHR42940:SF3">
    <property type="entry name" value="ALCOHOL DEHYDROGENASE 1-RELATED"/>
    <property type="match status" value="1"/>
</dbReference>
<evidence type="ECO:0000256" key="7">
    <source>
        <dbReference type="ARBA" id="ARBA00023027"/>
    </source>
</evidence>
<proteinExistence type="inferred from homology"/>
<keyword evidence="6" id="KW-0560">Oxidoreductase</keyword>
<dbReference type="GO" id="GO:0005737">
    <property type="term" value="C:cytoplasm"/>
    <property type="evidence" value="ECO:0007669"/>
    <property type="project" value="TreeGrafter"/>
</dbReference>
<dbReference type="GO" id="GO:0004022">
    <property type="term" value="F:alcohol dehydrogenase (NAD+) activity"/>
    <property type="evidence" value="ECO:0007669"/>
    <property type="project" value="UniProtKB-EC"/>
</dbReference>
<dbReference type="Pfam" id="PF08240">
    <property type="entry name" value="ADH_N"/>
    <property type="match status" value="1"/>
</dbReference>
<evidence type="ECO:0000313" key="10">
    <source>
        <dbReference type="Proteomes" id="UP000559027"/>
    </source>
</evidence>
<evidence type="ECO:0000259" key="8">
    <source>
        <dbReference type="SMART" id="SM00829"/>
    </source>
</evidence>
<evidence type="ECO:0000256" key="5">
    <source>
        <dbReference type="ARBA" id="ARBA00022833"/>
    </source>
</evidence>
<dbReference type="Gene3D" id="3.90.180.10">
    <property type="entry name" value="Medium-chain alcohol dehydrogenases, catalytic domain"/>
    <property type="match status" value="1"/>
</dbReference>
<dbReference type="InterPro" id="IPR013154">
    <property type="entry name" value="ADH-like_N"/>
</dbReference>
<dbReference type="SUPFAM" id="SSF51735">
    <property type="entry name" value="NAD(P)-binding Rossmann-fold domains"/>
    <property type="match status" value="1"/>
</dbReference>
<dbReference type="AlphaFoldDB" id="A0A8H5G2G5"/>
<evidence type="ECO:0000256" key="4">
    <source>
        <dbReference type="ARBA" id="ARBA00022723"/>
    </source>
</evidence>
<dbReference type="InterPro" id="IPR011032">
    <property type="entry name" value="GroES-like_sf"/>
</dbReference>
<reference evidence="9 10" key="1">
    <citation type="journal article" date="2020" name="ISME J.">
        <title>Uncovering the hidden diversity of litter-decomposition mechanisms in mushroom-forming fungi.</title>
        <authorList>
            <person name="Floudas D."/>
            <person name="Bentzer J."/>
            <person name="Ahren D."/>
            <person name="Johansson T."/>
            <person name="Persson P."/>
            <person name="Tunlid A."/>
        </authorList>
    </citation>
    <scope>NUCLEOTIDE SEQUENCE [LARGE SCALE GENOMIC DNA]</scope>
    <source>
        <strain evidence="9 10">CBS 146.42</strain>
    </source>
</reference>
<dbReference type="EMBL" id="JAACJO010000006">
    <property type="protein sequence ID" value="KAF5357104.1"/>
    <property type="molecule type" value="Genomic_DNA"/>
</dbReference>
<dbReference type="SMART" id="SM00829">
    <property type="entry name" value="PKS_ER"/>
    <property type="match status" value="1"/>
</dbReference>
<comment type="similarity">
    <text evidence="2">Belongs to the zinc-containing alcohol dehydrogenase family.</text>
</comment>
<dbReference type="Gene3D" id="3.40.50.720">
    <property type="entry name" value="NAD(P)-binding Rossmann-like Domain"/>
    <property type="match status" value="1"/>
</dbReference>
<dbReference type="GO" id="GO:0046872">
    <property type="term" value="F:metal ion binding"/>
    <property type="evidence" value="ECO:0007669"/>
    <property type="project" value="UniProtKB-KW"/>
</dbReference>
<name>A0A8H5G2G5_9AGAR</name>
<sequence>MSQTSPANKAQTTSIPKHQKAAIVQKSGQHVQVQSDVPVKQPNELKPGECLIKMHCTGVCHTDLHAAMGDWPVPPKTPLIGGHEGVGDIVAIGENTTDSPVKIGDRVGVKWVAYSCLQCEQCRNSHEQNCENVQLSGYTVDGTFQQYVVSFVNSVTPIPNGLESAAAASLLCAGLTVYRALKYSETNPGDWVVLPGAGGGLGHLGVFSSSMVKCLVVYRPSAIQYAKYMGRRVIAIDGGEEKRELCLSLGADHWIDFTTCKDVTAEIKRVTDGKGAHAAVVTTASSSGYAQAVDYLRENGRLMAVGLPAKATLDASIFFTVFKSITIHGSYVGNRQDAIECINIAASGAIKVHYQLKSIDELESVYVALGEGKIAGRIVLTLQ</sequence>
<evidence type="ECO:0000256" key="1">
    <source>
        <dbReference type="ARBA" id="ARBA00001947"/>
    </source>
</evidence>
<evidence type="ECO:0000256" key="2">
    <source>
        <dbReference type="ARBA" id="ARBA00008072"/>
    </source>
</evidence>
<dbReference type="FunFam" id="3.40.50.720:FF:000039">
    <property type="entry name" value="Alcohol dehydrogenase AdhP"/>
    <property type="match status" value="1"/>
</dbReference>
<dbReference type="Pfam" id="PF00107">
    <property type="entry name" value="ADH_zinc_N"/>
    <property type="match status" value="1"/>
</dbReference>
<comment type="cofactor">
    <cofactor evidence="1">
        <name>Zn(2+)</name>
        <dbReference type="ChEBI" id="CHEBI:29105"/>
    </cofactor>
</comment>
<dbReference type="OrthoDB" id="1879366at2759"/>
<keyword evidence="4" id="KW-0479">Metal-binding</keyword>
<evidence type="ECO:0000256" key="3">
    <source>
        <dbReference type="ARBA" id="ARBA00013190"/>
    </source>
</evidence>
<keyword evidence="5" id="KW-0862">Zinc</keyword>
<dbReference type="InterPro" id="IPR036291">
    <property type="entry name" value="NAD(P)-bd_dom_sf"/>
</dbReference>
<gene>
    <name evidence="9" type="ORF">D9756_006555</name>
</gene>
<dbReference type="SUPFAM" id="SSF50129">
    <property type="entry name" value="GroES-like"/>
    <property type="match status" value="1"/>
</dbReference>
<feature type="domain" description="Enoyl reductase (ER)" evidence="8">
    <location>
        <begin position="28"/>
        <end position="380"/>
    </location>
</feature>
<dbReference type="Proteomes" id="UP000559027">
    <property type="component" value="Unassembled WGS sequence"/>
</dbReference>
<evidence type="ECO:0000256" key="6">
    <source>
        <dbReference type="ARBA" id="ARBA00023002"/>
    </source>
</evidence>
<dbReference type="InterPro" id="IPR013149">
    <property type="entry name" value="ADH-like_C"/>
</dbReference>
<dbReference type="PANTHER" id="PTHR42940">
    <property type="entry name" value="ALCOHOL DEHYDROGENASE 1-RELATED"/>
    <property type="match status" value="1"/>
</dbReference>
<evidence type="ECO:0000313" key="9">
    <source>
        <dbReference type="EMBL" id="KAF5357104.1"/>
    </source>
</evidence>
<protein>
    <recommendedName>
        <fullName evidence="3">alcohol dehydrogenase</fullName>
        <ecNumber evidence="3">1.1.1.1</ecNumber>
    </recommendedName>
</protein>
<dbReference type="InterPro" id="IPR020843">
    <property type="entry name" value="ER"/>
</dbReference>
<organism evidence="9 10">
    <name type="scientific">Leucocoprinus leucothites</name>
    <dbReference type="NCBI Taxonomy" id="201217"/>
    <lineage>
        <taxon>Eukaryota</taxon>
        <taxon>Fungi</taxon>
        <taxon>Dikarya</taxon>
        <taxon>Basidiomycota</taxon>
        <taxon>Agaricomycotina</taxon>
        <taxon>Agaricomycetes</taxon>
        <taxon>Agaricomycetidae</taxon>
        <taxon>Agaricales</taxon>
        <taxon>Agaricineae</taxon>
        <taxon>Agaricaceae</taxon>
        <taxon>Leucocoprinus</taxon>
    </lineage>
</organism>
<dbReference type="CDD" id="cd08297">
    <property type="entry name" value="CAD3"/>
    <property type="match status" value="1"/>
</dbReference>
<accession>A0A8H5G2G5</accession>
<keyword evidence="10" id="KW-1185">Reference proteome</keyword>
<keyword evidence="7" id="KW-0520">NAD</keyword>
<comment type="caution">
    <text evidence="9">The sequence shown here is derived from an EMBL/GenBank/DDBJ whole genome shotgun (WGS) entry which is preliminary data.</text>
</comment>
<dbReference type="EC" id="1.1.1.1" evidence="3"/>